<sequence>MKELDRSGELLALCYREQWPKATQLLRDENLTASTVASALHQAVIASREEVLLFLLETAPRELLKVNTSVQKDGKTLLHLALENNNIRFVYALLSAGADVSIPDKKGVRPMDLMTWTAVIHPTVMVPLQDNILHTQQQNERQREQTSALNEVIASLKCDEQNLLSRSHEIQADVAATRAFRVEVEEQIRRAEVTDRELITSIDAEEVKIQWIRGEVARLHTQNGTADLEVARINDETERFTAATASLRGKFELQQQGRDNVAAQRAIKCEMVGMLRRFPGNEMLQTRALRALFVMCKKPTVRRQLLVCGLQNALVEVLQQLPRQASVYLGVCQLITLLSSTANKSEGMQRWHTMKLVEAMLAACTSVEAASPAISDEIHCTTSDAFEVLKKNPQLNDVDVKGKHCADTIGLDTTYYFTIAQSYTDATSRLRDPPTK</sequence>
<gene>
    <name evidence="2" type="ORF">L917_00616</name>
</gene>
<dbReference type="VEuPathDB" id="FungiDB:PPTG_00588"/>
<dbReference type="PROSITE" id="PS50088">
    <property type="entry name" value="ANK_REPEAT"/>
    <property type="match status" value="1"/>
</dbReference>
<dbReference type="PROSITE" id="PS50297">
    <property type="entry name" value="ANK_REP_REGION"/>
    <property type="match status" value="1"/>
</dbReference>
<reference evidence="2" key="1">
    <citation type="submission" date="2013-11" db="EMBL/GenBank/DDBJ databases">
        <title>The Genome Sequence of Phytophthora parasitica CHvinca01.</title>
        <authorList>
            <consortium name="The Broad Institute Genomics Platform"/>
            <person name="Russ C."/>
            <person name="Tyler B."/>
            <person name="Panabieres F."/>
            <person name="Shan W."/>
            <person name="Tripathy S."/>
            <person name="Grunwald N."/>
            <person name="Machado M."/>
            <person name="Johnson C.S."/>
            <person name="Arredondo F."/>
            <person name="Hong C."/>
            <person name="Coffey M."/>
            <person name="Young S.K."/>
            <person name="Zeng Q."/>
            <person name="Gargeya S."/>
            <person name="Fitzgerald M."/>
            <person name="Abouelleil A."/>
            <person name="Alvarado L."/>
            <person name="Chapman S.B."/>
            <person name="Gainer-Dewar J."/>
            <person name="Goldberg J."/>
            <person name="Griggs A."/>
            <person name="Gujja S."/>
            <person name="Hansen M."/>
            <person name="Howarth C."/>
            <person name="Imamovic A."/>
            <person name="Ireland A."/>
            <person name="Larimer J."/>
            <person name="McCowan C."/>
            <person name="Murphy C."/>
            <person name="Pearson M."/>
            <person name="Poon T.W."/>
            <person name="Priest M."/>
            <person name="Roberts A."/>
            <person name="Saif S."/>
            <person name="Shea T."/>
            <person name="Sykes S."/>
            <person name="Wortman J."/>
            <person name="Nusbaum C."/>
            <person name="Birren B."/>
        </authorList>
    </citation>
    <scope>NUCLEOTIDE SEQUENCE [LARGE SCALE GENOMIC DNA]</scope>
    <source>
        <strain evidence="2">CHvinca01</strain>
    </source>
</reference>
<protein>
    <submittedName>
        <fullName evidence="2">Uncharacterized protein</fullName>
    </submittedName>
</protein>
<keyword evidence="1" id="KW-0040">ANK repeat</keyword>
<dbReference type="EMBL" id="KI677297">
    <property type="protein sequence ID" value="ETM03119.1"/>
    <property type="molecule type" value="Genomic_DNA"/>
</dbReference>
<organism evidence="2">
    <name type="scientific">Phytophthora nicotianae</name>
    <name type="common">Potato buckeye rot agent</name>
    <name type="synonym">Phytophthora parasitica</name>
    <dbReference type="NCBI Taxonomy" id="4792"/>
    <lineage>
        <taxon>Eukaryota</taxon>
        <taxon>Sar</taxon>
        <taxon>Stramenopiles</taxon>
        <taxon>Oomycota</taxon>
        <taxon>Peronosporomycetes</taxon>
        <taxon>Peronosporales</taxon>
        <taxon>Peronosporaceae</taxon>
        <taxon>Phytophthora</taxon>
    </lineage>
</organism>
<dbReference type="AlphaFoldDB" id="W2M058"/>
<dbReference type="OrthoDB" id="539213at2759"/>
<name>W2M058_PHYNI</name>
<dbReference type="InterPro" id="IPR036770">
    <property type="entry name" value="Ankyrin_rpt-contain_sf"/>
</dbReference>
<dbReference type="InterPro" id="IPR002110">
    <property type="entry name" value="Ankyrin_rpt"/>
</dbReference>
<proteinExistence type="predicted"/>
<feature type="repeat" description="ANK" evidence="1">
    <location>
        <begin position="73"/>
        <end position="105"/>
    </location>
</feature>
<dbReference type="Gene3D" id="1.25.40.20">
    <property type="entry name" value="Ankyrin repeat-containing domain"/>
    <property type="match status" value="1"/>
</dbReference>
<evidence type="ECO:0000313" key="2">
    <source>
        <dbReference type="EMBL" id="ETM03119.1"/>
    </source>
</evidence>
<dbReference type="SMART" id="SM00248">
    <property type="entry name" value="ANK"/>
    <property type="match status" value="2"/>
</dbReference>
<dbReference type="SUPFAM" id="SSF48403">
    <property type="entry name" value="Ankyrin repeat"/>
    <property type="match status" value="1"/>
</dbReference>
<dbReference type="Proteomes" id="UP000054423">
    <property type="component" value="Unassembled WGS sequence"/>
</dbReference>
<evidence type="ECO:0000256" key="1">
    <source>
        <dbReference type="PROSITE-ProRule" id="PRU00023"/>
    </source>
</evidence>
<accession>W2M058</accession>
<dbReference type="Gene3D" id="1.25.10.10">
    <property type="entry name" value="Leucine-rich Repeat Variant"/>
    <property type="match status" value="1"/>
</dbReference>
<dbReference type="InterPro" id="IPR011989">
    <property type="entry name" value="ARM-like"/>
</dbReference>
<dbReference type="Pfam" id="PF12796">
    <property type="entry name" value="Ank_2"/>
    <property type="match status" value="1"/>
</dbReference>